<feature type="transmembrane region" description="Helical" evidence="13">
    <location>
        <begin position="6"/>
        <end position="28"/>
    </location>
</feature>
<keyword evidence="13" id="KW-0812">Transmembrane</keyword>
<gene>
    <name evidence="15" type="ORF">TPSD3_09170</name>
</gene>
<evidence type="ECO:0000256" key="10">
    <source>
        <dbReference type="ARBA" id="ARBA00023136"/>
    </source>
</evidence>
<dbReference type="GO" id="GO:0005886">
    <property type="term" value="C:plasma membrane"/>
    <property type="evidence" value="ECO:0007669"/>
    <property type="project" value="TreeGrafter"/>
</dbReference>
<dbReference type="PRINTS" id="PR00344">
    <property type="entry name" value="BCTRLSENSOR"/>
</dbReference>
<dbReference type="CDD" id="cd18773">
    <property type="entry name" value="PDC1_HK_sensor"/>
    <property type="match status" value="1"/>
</dbReference>
<keyword evidence="8" id="KW-0067">ATP-binding</keyword>
<evidence type="ECO:0000256" key="2">
    <source>
        <dbReference type="ARBA" id="ARBA00004370"/>
    </source>
</evidence>
<dbReference type="InterPro" id="IPR003661">
    <property type="entry name" value="HisK_dim/P_dom"/>
</dbReference>
<dbReference type="GO" id="GO:0000155">
    <property type="term" value="F:phosphorelay sensor kinase activity"/>
    <property type="evidence" value="ECO:0007669"/>
    <property type="project" value="InterPro"/>
</dbReference>
<evidence type="ECO:0000256" key="9">
    <source>
        <dbReference type="ARBA" id="ARBA00023012"/>
    </source>
</evidence>
<dbReference type="Proteomes" id="UP000194798">
    <property type="component" value="Unassembled WGS sequence"/>
</dbReference>
<keyword evidence="4" id="KW-0597">Phosphoprotein</keyword>
<dbReference type="Pfam" id="PF22673">
    <property type="entry name" value="MCP-like_PDC_1"/>
    <property type="match status" value="1"/>
</dbReference>
<evidence type="ECO:0000256" key="1">
    <source>
        <dbReference type="ARBA" id="ARBA00000085"/>
    </source>
</evidence>
<keyword evidence="16" id="KW-1185">Reference proteome</keyword>
<dbReference type="Gene3D" id="3.30.450.20">
    <property type="entry name" value="PAS domain"/>
    <property type="match status" value="1"/>
</dbReference>
<dbReference type="PANTHER" id="PTHR43047:SF72">
    <property type="entry name" value="OSMOSENSING HISTIDINE PROTEIN KINASE SLN1"/>
    <property type="match status" value="1"/>
</dbReference>
<dbReference type="Gene3D" id="3.30.565.10">
    <property type="entry name" value="Histidine kinase-like ATPase, C-terminal domain"/>
    <property type="match status" value="1"/>
</dbReference>
<dbReference type="SMART" id="SM00387">
    <property type="entry name" value="HATPase_c"/>
    <property type="match status" value="1"/>
</dbReference>
<comment type="catalytic activity">
    <reaction evidence="1">
        <text>ATP + protein L-histidine = ADP + protein N-phospho-L-histidine.</text>
        <dbReference type="EC" id="2.7.13.3"/>
    </reaction>
</comment>
<keyword evidence="11" id="KW-0131">Cell cycle</keyword>
<dbReference type="AlphaFoldDB" id="A0A251X9W1"/>
<dbReference type="GO" id="GO:0009927">
    <property type="term" value="F:histidine phosphotransfer kinase activity"/>
    <property type="evidence" value="ECO:0007669"/>
    <property type="project" value="TreeGrafter"/>
</dbReference>
<evidence type="ECO:0000256" key="5">
    <source>
        <dbReference type="ARBA" id="ARBA00022679"/>
    </source>
</evidence>
<dbReference type="SUPFAM" id="SSF55874">
    <property type="entry name" value="ATPase domain of HSP90 chaperone/DNA topoisomerase II/histidine kinase"/>
    <property type="match status" value="1"/>
</dbReference>
<keyword evidence="12" id="KW-0175">Coiled coil</keyword>
<dbReference type="PANTHER" id="PTHR43047">
    <property type="entry name" value="TWO-COMPONENT HISTIDINE PROTEIN KINASE"/>
    <property type="match status" value="1"/>
</dbReference>
<keyword evidence="9" id="KW-0902">Two-component regulatory system</keyword>
<dbReference type="Pfam" id="PF02518">
    <property type="entry name" value="HATPase_c"/>
    <property type="match status" value="1"/>
</dbReference>
<dbReference type="Pfam" id="PF00512">
    <property type="entry name" value="HisKA"/>
    <property type="match status" value="1"/>
</dbReference>
<evidence type="ECO:0000313" key="16">
    <source>
        <dbReference type="Proteomes" id="UP000194798"/>
    </source>
</evidence>
<reference evidence="15 16" key="1">
    <citation type="submission" date="2016-12" db="EMBL/GenBank/DDBJ databases">
        <title>Thioflexothrix psekupsii D3 genome sequencing and assembly.</title>
        <authorList>
            <person name="Fomenkov A."/>
            <person name="Vincze T."/>
            <person name="Grabovich M."/>
            <person name="Anton B.P."/>
            <person name="Dubinina G."/>
            <person name="Orlova M."/>
            <person name="Belousova E."/>
            <person name="Roberts R.J."/>
        </authorList>
    </citation>
    <scope>NUCLEOTIDE SEQUENCE [LARGE SCALE GENOMIC DNA]</scope>
    <source>
        <strain evidence="15">D3</strain>
    </source>
</reference>
<keyword evidence="13" id="KW-1133">Transmembrane helix</keyword>
<proteinExistence type="predicted"/>
<dbReference type="PROSITE" id="PS50109">
    <property type="entry name" value="HIS_KIN"/>
    <property type="match status" value="1"/>
</dbReference>
<evidence type="ECO:0000313" key="15">
    <source>
        <dbReference type="EMBL" id="OUD14463.1"/>
    </source>
</evidence>
<dbReference type="SUPFAM" id="SSF47384">
    <property type="entry name" value="Homodimeric domain of signal transducing histidine kinase"/>
    <property type="match status" value="1"/>
</dbReference>
<comment type="subcellular location">
    <subcellularLocation>
        <location evidence="2">Membrane</location>
    </subcellularLocation>
</comment>
<keyword evidence="7" id="KW-0418">Kinase</keyword>
<evidence type="ECO:0000256" key="3">
    <source>
        <dbReference type="ARBA" id="ARBA00012438"/>
    </source>
</evidence>
<keyword evidence="5" id="KW-0808">Transferase</keyword>
<dbReference type="Gene3D" id="1.10.287.130">
    <property type="match status" value="1"/>
</dbReference>
<accession>A0A251X9W1</accession>
<feature type="domain" description="Histidine kinase" evidence="14">
    <location>
        <begin position="447"/>
        <end position="670"/>
    </location>
</feature>
<dbReference type="InterPro" id="IPR003594">
    <property type="entry name" value="HATPase_dom"/>
</dbReference>
<keyword evidence="10 13" id="KW-0472">Membrane</keyword>
<dbReference type="CDD" id="cd00082">
    <property type="entry name" value="HisKA"/>
    <property type="match status" value="1"/>
</dbReference>
<evidence type="ECO:0000256" key="7">
    <source>
        <dbReference type="ARBA" id="ARBA00022777"/>
    </source>
</evidence>
<protein>
    <recommendedName>
        <fullName evidence="3">histidine kinase</fullName>
        <ecNumber evidence="3">2.7.13.3</ecNumber>
    </recommendedName>
</protein>
<evidence type="ECO:0000256" key="13">
    <source>
        <dbReference type="SAM" id="Phobius"/>
    </source>
</evidence>
<sequence length="675" mass="77924">MNFLTRYKYIMLASVIVVTLVSAGLFYIQYKTLYYAEQHLLQTRFTERFNYLNTFLQSIAQQLEHLQSTTTHFFQTLPDPLYPSSLQRQLQYQADRHLFHLDHPSSPFHKSNIGNLTGIGDIKYRSREFYRDIEVALQLNALFSGIEKRLPALERIYYLSAQQFVNHYPWLASSQFHYHPDLLKQAHYQAALPVINPTRTLSWTAPYFEDTLKRWLINASIPIYDNHQFRGIIAVDFSLELLLPFLKESLYENYWFSSQFRHVMILNKKSEVLITGENRSNPWPESAAFLPDALRLSDILEQAQKQLFYQQDALIIYAIMDNDWYFIFWLPRYSIILTALTRASWGFLLLLPTLLFMLLLTNRLLHREIFKPVELLVDFIEQQNMGHGLTLPPDLPQSWRPCFFSIALAFEESRVLFKQLEERADELSRAKEAAEEANLVKSQFIANMSHELRTPLNAIIGYSEILREDAAESGDEATVIDLDKIHSAGRHLLGLINDVLDISKIEAGKMEIFPENFSIETLLMQVVNTVQPLMDKRENQLELNYHQPLGDMYADASKLQQILLNILSNAAKFTERGEVILSVRRIVVSSEEAWIEFQVKDTGIGMTGTQMARLFQAFSQADPSTTRKYGGTGLGLAISQHFAIMMGGKITVESQHGEGSVFQLRLPIRFRPDSP</sequence>
<evidence type="ECO:0000256" key="12">
    <source>
        <dbReference type="SAM" id="Coils"/>
    </source>
</evidence>
<keyword evidence="6" id="KW-0547">Nucleotide-binding</keyword>
<evidence type="ECO:0000256" key="8">
    <source>
        <dbReference type="ARBA" id="ARBA00022840"/>
    </source>
</evidence>
<dbReference type="InterPro" id="IPR036097">
    <property type="entry name" value="HisK_dim/P_sf"/>
</dbReference>
<dbReference type="InterPro" id="IPR005467">
    <property type="entry name" value="His_kinase_dom"/>
</dbReference>
<feature type="coiled-coil region" evidence="12">
    <location>
        <begin position="410"/>
        <end position="440"/>
    </location>
</feature>
<dbReference type="EC" id="2.7.13.3" evidence="3"/>
<dbReference type="InterPro" id="IPR036890">
    <property type="entry name" value="HATPase_C_sf"/>
</dbReference>
<dbReference type="InterPro" id="IPR004358">
    <property type="entry name" value="Sig_transdc_His_kin-like_C"/>
</dbReference>
<dbReference type="FunFam" id="3.30.565.10:FF:000010">
    <property type="entry name" value="Sensor histidine kinase RcsC"/>
    <property type="match status" value="1"/>
</dbReference>
<evidence type="ECO:0000256" key="6">
    <source>
        <dbReference type="ARBA" id="ARBA00022741"/>
    </source>
</evidence>
<dbReference type="FunFam" id="1.10.287.130:FF:000038">
    <property type="entry name" value="Sensory transduction histidine kinase"/>
    <property type="match status" value="1"/>
</dbReference>
<evidence type="ECO:0000256" key="11">
    <source>
        <dbReference type="ARBA" id="ARBA00023306"/>
    </source>
</evidence>
<comment type="caution">
    <text evidence="15">The sequence shown here is derived from an EMBL/GenBank/DDBJ whole genome shotgun (WGS) entry which is preliminary data.</text>
</comment>
<dbReference type="GO" id="GO:0005524">
    <property type="term" value="F:ATP binding"/>
    <property type="evidence" value="ECO:0007669"/>
    <property type="project" value="UniProtKB-KW"/>
</dbReference>
<feature type="transmembrane region" description="Helical" evidence="13">
    <location>
        <begin position="343"/>
        <end position="361"/>
    </location>
</feature>
<dbReference type="SMART" id="SM00388">
    <property type="entry name" value="HisKA"/>
    <property type="match status" value="1"/>
</dbReference>
<dbReference type="EMBL" id="MSLT01000012">
    <property type="protein sequence ID" value="OUD14463.1"/>
    <property type="molecule type" value="Genomic_DNA"/>
</dbReference>
<evidence type="ECO:0000256" key="4">
    <source>
        <dbReference type="ARBA" id="ARBA00022553"/>
    </source>
</evidence>
<evidence type="ECO:0000259" key="14">
    <source>
        <dbReference type="PROSITE" id="PS50109"/>
    </source>
</evidence>
<dbReference type="CDD" id="cd16922">
    <property type="entry name" value="HATPase_EvgS-ArcB-TorS-like"/>
    <property type="match status" value="1"/>
</dbReference>
<organism evidence="15 16">
    <name type="scientific">Thioflexithrix psekupsensis</name>
    <dbReference type="NCBI Taxonomy" id="1570016"/>
    <lineage>
        <taxon>Bacteria</taxon>
        <taxon>Pseudomonadati</taxon>
        <taxon>Pseudomonadota</taxon>
        <taxon>Gammaproteobacteria</taxon>
        <taxon>Thiotrichales</taxon>
        <taxon>Thioflexithrix</taxon>
    </lineage>
</organism>
<name>A0A251X9W1_9GAMM</name>